<accession>X1TTR3</accession>
<sequence>MGKISNQTLRIIDANLNRIGEGLRVLEEIARLLLDDTALSQQLKDMRHEMVKVDLSLEQQFLQARNSEGDVGINLEASGEEKYKEIPATVVANARRVQEALRVMEELAKNPGVPLESDKFKRARFNLYTIEKELFSKLVGWG</sequence>
<gene>
    <name evidence="2" type="ORF">S12H4_29096</name>
</gene>
<name>X1TTR3_9ZZZZ</name>
<reference evidence="2" key="1">
    <citation type="journal article" date="2014" name="Front. Microbiol.">
        <title>High frequency of phylogenetically diverse reductive dehalogenase-homologous genes in deep subseafloor sedimentary metagenomes.</title>
        <authorList>
            <person name="Kawai M."/>
            <person name="Futagami T."/>
            <person name="Toyoda A."/>
            <person name="Takaki Y."/>
            <person name="Nishi S."/>
            <person name="Hori S."/>
            <person name="Arai W."/>
            <person name="Tsubouchi T."/>
            <person name="Morono Y."/>
            <person name="Uchiyama I."/>
            <person name="Ito T."/>
            <person name="Fujiyama A."/>
            <person name="Inagaki F."/>
            <person name="Takami H."/>
        </authorList>
    </citation>
    <scope>NUCLEOTIDE SEQUENCE</scope>
    <source>
        <strain evidence="2">Expedition CK06-06</strain>
    </source>
</reference>
<proteinExistence type="predicted"/>
<dbReference type="AlphaFoldDB" id="X1TTR3"/>
<organism evidence="2">
    <name type="scientific">marine sediment metagenome</name>
    <dbReference type="NCBI Taxonomy" id="412755"/>
    <lineage>
        <taxon>unclassified sequences</taxon>
        <taxon>metagenomes</taxon>
        <taxon>ecological metagenomes</taxon>
    </lineage>
</organism>
<feature type="non-terminal residue" evidence="2">
    <location>
        <position position="142"/>
    </location>
</feature>
<dbReference type="InterPro" id="IPR041397">
    <property type="entry name" value="ThiD2"/>
</dbReference>
<dbReference type="Pfam" id="PF17792">
    <property type="entry name" value="ThiD2"/>
    <property type="match status" value="1"/>
</dbReference>
<evidence type="ECO:0000259" key="1">
    <source>
        <dbReference type="Pfam" id="PF17792"/>
    </source>
</evidence>
<feature type="domain" description="ThiD2" evidence="1">
    <location>
        <begin position="10"/>
        <end position="133"/>
    </location>
</feature>
<comment type="caution">
    <text evidence="2">The sequence shown here is derived from an EMBL/GenBank/DDBJ whole genome shotgun (WGS) entry which is preliminary data.</text>
</comment>
<evidence type="ECO:0000313" key="2">
    <source>
        <dbReference type="EMBL" id="GAI94771.1"/>
    </source>
</evidence>
<protein>
    <recommendedName>
        <fullName evidence="1">ThiD2 domain-containing protein</fullName>
    </recommendedName>
</protein>
<dbReference type="EMBL" id="BARW01016756">
    <property type="protein sequence ID" value="GAI94771.1"/>
    <property type="molecule type" value="Genomic_DNA"/>
</dbReference>